<evidence type="ECO:0000313" key="6">
    <source>
        <dbReference type="Proteomes" id="UP000054859"/>
    </source>
</evidence>
<gene>
    <name evidence="4" type="ORF">Lade_2139</name>
    <name evidence="5" type="ORF">NCTC12735_00217</name>
</gene>
<sequence>MNKNSIFSSTSYAMLAKKDKKIVKNTYELFNANLSSDHEEAASWDMAEIAKHRAFLNTSTDLYSQKINAVNSHTFLYMNALQKKVLRKELLLAFYIFSAQYKLNEAEDRQHVLADLRDKIKRCATLIYELQQADVPPSPETMLAKESDSREKYEKFLGLAIGKFLGDKMLEFSEGKTVVVKKWMGDVNGLRLYWVWGGNLVSTVLSMLPDTFKNKNQAIKAVSLPQPFTGSLSWLLYYARFGVNLTLLLKHTFEGPWMKAEEKKIPQGERFLTQWHQRKFSLLNDSIWATANLACFFWLTGNGIFGYYGNVLTGGLLLMDVCLNTWGFLEACTKYNKEYLDYKKDIEKLESAKAISVEQEGNDSLKAKKLEEQIKQLKQLVRQHEIDWKYKKYSMINDLVYSVALLGAFTVLCSFYLPTDAILPATAISLGLVGGALCFVTTVITAAVGGYLEIAKIEKSRREMEEEAQVLVGLFAKETDINQKKFLFLEVKRLMTTAHEKEKEITYQEMVLCKDIFLKSFFPAIVFSAFVFFPLNTGIGVITATFCLAMLVQSLIDKYKPNGAQIASSFADGEYERFEQRPQVDTIKSLCFPKNGLFNEGKKQLPSPAESSDGLGQPAP</sequence>
<feature type="coiled-coil region" evidence="1">
    <location>
        <begin position="332"/>
        <end position="387"/>
    </location>
</feature>
<reference evidence="5 7" key="2">
    <citation type="submission" date="2018-12" db="EMBL/GenBank/DDBJ databases">
        <authorList>
            <consortium name="Pathogen Informatics"/>
        </authorList>
    </citation>
    <scope>NUCLEOTIDE SEQUENCE [LARGE SCALE GENOMIC DNA]</scope>
    <source>
        <strain evidence="5 7">NCTC12735</strain>
        <plasmid evidence="7">8</plasmid>
    </source>
</reference>
<feature type="transmembrane region" description="Helical" evidence="3">
    <location>
        <begin position="280"/>
        <end position="299"/>
    </location>
</feature>
<geneLocation type="plasmid" evidence="5 7">
    <name>8</name>
</geneLocation>
<dbReference type="Proteomes" id="UP000281170">
    <property type="component" value="Plasmid 8"/>
</dbReference>
<evidence type="ECO:0000256" key="2">
    <source>
        <dbReference type="SAM" id="MobiDB-lite"/>
    </source>
</evidence>
<dbReference type="OrthoDB" id="5648334at2"/>
<keyword evidence="5" id="KW-0614">Plasmid</keyword>
<dbReference type="EMBL" id="LNKA01000019">
    <property type="protein sequence ID" value="KTC64845.1"/>
    <property type="molecule type" value="Genomic_DNA"/>
</dbReference>
<evidence type="ECO:0000313" key="5">
    <source>
        <dbReference type="EMBL" id="VEH82984.1"/>
    </source>
</evidence>
<evidence type="ECO:0000313" key="7">
    <source>
        <dbReference type="Proteomes" id="UP000281170"/>
    </source>
</evidence>
<feature type="region of interest" description="Disordered" evidence="2">
    <location>
        <begin position="599"/>
        <end position="620"/>
    </location>
</feature>
<keyword evidence="1" id="KW-0175">Coiled coil</keyword>
<evidence type="ECO:0008006" key="8">
    <source>
        <dbReference type="Google" id="ProtNLM"/>
    </source>
</evidence>
<keyword evidence="3" id="KW-0812">Transmembrane</keyword>
<dbReference type="RefSeq" id="WP_058463182.1">
    <property type="nucleotide sequence ID" value="NZ_CAAAHS010000001.1"/>
</dbReference>
<name>A0A0W0R1E5_9GAMM</name>
<dbReference type="PATRIC" id="fig|45056.6.peg.2211"/>
<keyword evidence="3" id="KW-1133">Transmembrane helix</keyword>
<dbReference type="EMBL" id="LR134417">
    <property type="protein sequence ID" value="VEH82984.1"/>
    <property type="molecule type" value="Genomic_DNA"/>
</dbReference>
<evidence type="ECO:0000313" key="4">
    <source>
        <dbReference type="EMBL" id="KTC64845.1"/>
    </source>
</evidence>
<evidence type="ECO:0000256" key="3">
    <source>
        <dbReference type="SAM" id="Phobius"/>
    </source>
</evidence>
<dbReference type="KEGG" id="ladl:NCTC12735_00217"/>
<dbReference type="AlphaFoldDB" id="A0A0W0R1E5"/>
<organism evidence="4 6">
    <name type="scientific">Legionella adelaidensis</name>
    <dbReference type="NCBI Taxonomy" id="45056"/>
    <lineage>
        <taxon>Bacteria</taxon>
        <taxon>Pseudomonadati</taxon>
        <taxon>Pseudomonadota</taxon>
        <taxon>Gammaproteobacteria</taxon>
        <taxon>Legionellales</taxon>
        <taxon>Legionellaceae</taxon>
        <taxon>Legionella</taxon>
    </lineage>
</organism>
<feature type="transmembrane region" description="Helical" evidence="3">
    <location>
        <begin position="423"/>
        <end position="452"/>
    </location>
</feature>
<reference evidence="4 6" key="1">
    <citation type="submission" date="2015-11" db="EMBL/GenBank/DDBJ databases">
        <title>Identification of large and diverse effector repertoires of 38 Legionella species.</title>
        <authorList>
            <person name="Burstein D."/>
            <person name="Amaro F."/>
            <person name="Zusman T."/>
            <person name="Lifshitz Z."/>
            <person name="Cohen O."/>
            <person name="Gilbert J.A."/>
            <person name="Pupko T."/>
            <person name="Shuman H.A."/>
            <person name="Segal G."/>
        </authorList>
    </citation>
    <scope>NUCLEOTIDE SEQUENCE [LARGE SCALE GENOMIC DNA]</scope>
    <source>
        <strain evidence="4 6">1762-AUS-E</strain>
    </source>
</reference>
<feature type="transmembrane region" description="Helical" evidence="3">
    <location>
        <begin position="399"/>
        <end position="417"/>
    </location>
</feature>
<accession>A0A0W0R1E5</accession>
<keyword evidence="6" id="KW-1185">Reference proteome</keyword>
<protein>
    <recommendedName>
        <fullName evidence="8">Coiled-coil protein</fullName>
    </recommendedName>
</protein>
<proteinExistence type="predicted"/>
<keyword evidence="3" id="KW-0472">Membrane</keyword>
<dbReference type="Proteomes" id="UP000054859">
    <property type="component" value="Unassembled WGS sequence"/>
</dbReference>
<evidence type="ECO:0000256" key="1">
    <source>
        <dbReference type="SAM" id="Coils"/>
    </source>
</evidence>